<feature type="domain" description="ASPIC/UnbV" evidence="4">
    <location>
        <begin position="610"/>
        <end position="676"/>
    </location>
</feature>
<keyword evidence="6" id="KW-1185">Reference proteome</keyword>
<evidence type="ECO:0000259" key="4">
    <source>
        <dbReference type="Pfam" id="PF07593"/>
    </source>
</evidence>
<comment type="caution">
    <text evidence="5">The sequence shown here is derived from an EMBL/GenBank/DDBJ whole genome shotgun (WGS) entry which is preliminary data.</text>
</comment>
<evidence type="ECO:0000256" key="1">
    <source>
        <dbReference type="ARBA" id="ARBA00022729"/>
    </source>
</evidence>
<dbReference type="InterPro" id="IPR013517">
    <property type="entry name" value="FG-GAP"/>
</dbReference>
<evidence type="ECO:0000256" key="3">
    <source>
        <dbReference type="SAM" id="SignalP"/>
    </source>
</evidence>
<feature type="compositionally biased region" description="Basic and acidic residues" evidence="2">
    <location>
        <begin position="401"/>
        <end position="415"/>
    </location>
</feature>
<reference evidence="5 6" key="1">
    <citation type="submission" date="2020-06" db="EMBL/GenBank/DDBJ databases">
        <title>Actinomadura xiongansis sp. nov., isolated from soil of Baiyangdian.</title>
        <authorList>
            <person name="Zhang X."/>
        </authorList>
    </citation>
    <scope>NUCLEOTIDE SEQUENCE [LARGE SCALE GENOMIC DNA]</scope>
    <source>
        <strain evidence="5 6">HBUM206468</strain>
    </source>
</reference>
<feature type="signal peptide" evidence="3">
    <location>
        <begin position="1"/>
        <end position="29"/>
    </location>
</feature>
<sequence length="731" mass="78003">MISPRRSLRVGLTVVLVSALAGAQAYAVAAPVDATGATGRDGVRFHEIALPGSELADYRRGPSPEKAIRDANKQRPGLTFGDYAGEPIHDHGIAGVVTFDYDGDDDLDLYVTNGPGRPNSLYQNRLGKNKKLNFADVAGTAGVTLTGVDSNGACAGDIDNDGDVDLYVLGRNAPNHLLRNRGNGTFQDITSASGTGAGAFSHTSCTMADFDNNGMIDIAITNSFDMKKALAIFAVPFALNQANQLLRNENGRRFTDVGDSSGFSKIEVRDVPPDVEGPFAGMSWAIAAVDYDQDGDLDIMVADDQAAYPMKKRGGVDRGLLHIYRNNGKGKFKDVTHDVGTNEPGAWMGLAYGDFNFDGNLDVFSTSAGDYLFLPLPEMGAKLGDFSSRWFLQRGNHTFADPRRSSLPDPAKDGADPSLGGLGATPWGWGSSTLDYDNDADTDIFYHGSLDGMFWVTSDNPGALLKNKGPRALRKGFYPSFEYDPAFERSGKNQRKRTVTGVAVGDLNKDGFDDIVSVAQSRKVGPLTPYADEAPFDFDSPFDNGSYLKTYQRTGGGPSVPSITLKPTGRHTEDGDLSVAINGGNSNNSTSVRALGSVGVTPGGRVNRDGIGAVVKFTPKGGPAAIRPVIAGSSFASQDALEGTFGMGKQRLGTVEVLWPGGVRNKLFGVRAGERITVPEIPCSYDTSVSLRRYTTCVERALDDLVAADKLNRPQAKRFFVSAIAAYHQAH</sequence>
<dbReference type="Pfam" id="PF13517">
    <property type="entry name" value="FG-GAP_3"/>
    <property type="match status" value="2"/>
</dbReference>
<keyword evidence="1 3" id="KW-0732">Signal</keyword>
<dbReference type="Gene3D" id="2.130.10.130">
    <property type="entry name" value="Integrin alpha, N-terminal"/>
    <property type="match status" value="2"/>
</dbReference>
<dbReference type="InterPro" id="IPR028994">
    <property type="entry name" value="Integrin_alpha_N"/>
</dbReference>
<gene>
    <name evidence="5" type="ORF">HKK74_18145</name>
</gene>
<dbReference type="PANTHER" id="PTHR16026:SF0">
    <property type="entry name" value="CARTILAGE ACIDIC PROTEIN 1"/>
    <property type="match status" value="1"/>
</dbReference>
<feature type="chain" id="PRO_5046461896" evidence="3">
    <location>
        <begin position="30"/>
        <end position="731"/>
    </location>
</feature>
<dbReference type="Pfam" id="PF07593">
    <property type="entry name" value="UnbV_ASPIC"/>
    <property type="match status" value="1"/>
</dbReference>
<proteinExistence type="predicted"/>
<dbReference type="SUPFAM" id="SSF69318">
    <property type="entry name" value="Integrin alpha N-terminal domain"/>
    <property type="match status" value="1"/>
</dbReference>
<evidence type="ECO:0000313" key="5">
    <source>
        <dbReference type="EMBL" id="MBC6467401.1"/>
    </source>
</evidence>
<dbReference type="PANTHER" id="PTHR16026">
    <property type="entry name" value="CARTILAGE ACIDIC PROTEIN 1"/>
    <property type="match status" value="1"/>
</dbReference>
<organism evidence="5 6">
    <name type="scientific">Actinomadura alba</name>
    <dbReference type="NCBI Taxonomy" id="406431"/>
    <lineage>
        <taxon>Bacteria</taxon>
        <taxon>Bacillati</taxon>
        <taxon>Actinomycetota</taxon>
        <taxon>Actinomycetes</taxon>
        <taxon>Streptosporangiales</taxon>
        <taxon>Thermomonosporaceae</taxon>
        <taxon>Actinomadura</taxon>
    </lineage>
</organism>
<evidence type="ECO:0000256" key="2">
    <source>
        <dbReference type="SAM" id="MobiDB-lite"/>
    </source>
</evidence>
<protein>
    <submittedName>
        <fullName evidence="5">CRTAC1 family protein</fullName>
    </submittedName>
</protein>
<name>A0ABR7LRD1_9ACTN</name>
<dbReference type="RefSeq" id="WP_187244396.1">
    <property type="nucleotide sequence ID" value="NZ_BAAAOK010000005.1"/>
</dbReference>
<dbReference type="InterPro" id="IPR027039">
    <property type="entry name" value="Crtac1"/>
</dbReference>
<accession>A0ABR7LRD1</accession>
<dbReference type="Proteomes" id="UP000805614">
    <property type="component" value="Unassembled WGS sequence"/>
</dbReference>
<dbReference type="EMBL" id="JABVEC010000012">
    <property type="protein sequence ID" value="MBC6467401.1"/>
    <property type="molecule type" value="Genomic_DNA"/>
</dbReference>
<dbReference type="InterPro" id="IPR011519">
    <property type="entry name" value="UnbV_ASPIC"/>
</dbReference>
<evidence type="ECO:0000313" key="6">
    <source>
        <dbReference type="Proteomes" id="UP000805614"/>
    </source>
</evidence>
<feature type="region of interest" description="Disordered" evidence="2">
    <location>
        <begin position="401"/>
        <end position="420"/>
    </location>
</feature>